<gene>
    <name evidence="2" type="ORF">UFOVP117_136</name>
</gene>
<name>A0A6J5L8U8_9CAUD</name>
<reference evidence="2" key="1">
    <citation type="submission" date="2020-04" db="EMBL/GenBank/DDBJ databases">
        <authorList>
            <person name="Chiriac C."/>
            <person name="Salcher M."/>
            <person name="Ghai R."/>
            <person name="Kavagutti S V."/>
        </authorList>
    </citation>
    <scope>NUCLEOTIDE SEQUENCE</scope>
</reference>
<keyword evidence="1" id="KW-0812">Transmembrane</keyword>
<protein>
    <submittedName>
        <fullName evidence="2">Uncharacterized protein</fullName>
    </submittedName>
</protein>
<keyword evidence="1" id="KW-0472">Membrane</keyword>
<evidence type="ECO:0000313" key="2">
    <source>
        <dbReference type="EMBL" id="CAB4129862.1"/>
    </source>
</evidence>
<organism evidence="2">
    <name type="scientific">uncultured Caudovirales phage</name>
    <dbReference type="NCBI Taxonomy" id="2100421"/>
    <lineage>
        <taxon>Viruses</taxon>
        <taxon>Duplodnaviria</taxon>
        <taxon>Heunggongvirae</taxon>
        <taxon>Uroviricota</taxon>
        <taxon>Caudoviricetes</taxon>
        <taxon>Peduoviridae</taxon>
        <taxon>Maltschvirus</taxon>
        <taxon>Maltschvirus maltsch</taxon>
    </lineage>
</organism>
<accession>A0A6J5L8U8</accession>
<proteinExistence type="predicted"/>
<evidence type="ECO:0000256" key="1">
    <source>
        <dbReference type="SAM" id="Phobius"/>
    </source>
</evidence>
<keyword evidence="1" id="KW-1133">Transmembrane helix</keyword>
<dbReference type="EMBL" id="LR796235">
    <property type="protein sequence ID" value="CAB4129862.1"/>
    <property type="molecule type" value="Genomic_DNA"/>
</dbReference>
<sequence>MTQEELKELVDKYPNSYELGEEVKKIYYRNKSKENTNTGMLWVGFLFLIIFSVLITWIVVA</sequence>
<feature type="transmembrane region" description="Helical" evidence="1">
    <location>
        <begin position="39"/>
        <end position="60"/>
    </location>
</feature>